<keyword evidence="3" id="KW-0472">Membrane</keyword>
<protein>
    <submittedName>
        <fullName evidence="7">Uncharacterized protein LOC111005351</fullName>
    </submittedName>
</protein>
<feature type="signal peptide" evidence="4">
    <location>
        <begin position="1"/>
        <end position="21"/>
    </location>
</feature>
<keyword evidence="3" id="KW-1133">Transmembrane helix</keyword>
<keyword evidence="2 4" id="KW-0732">Signal</keyword>
<dbReference type="PANTHER" id="PTHR33355">
    <property type="entry name" value="WALL-ASSOCIATED RECEPTOR KINASE CARBOXY-TERMINAL PROTEIN-RELATED"/>
    <property type="match status" value="1"/>
</dbReference>
<dbReference type="GeneID" id="111005351"/>
<gene>
    <name evidence="7" type="primary">LOC111005351</name>
</gene>
<feature type="transmembrane region" description="Helical" evidence="3">
    <location>
        <begin position="275"/>
        <end position="298"/>
    </location>
</feature>
<keyword evidence="6" id="KW-1185">Reference proteome</keyword>
<dbReference type="Pfam" id="PF13947">
    <property type="entry name" value="GUB_WAK_bind"/>
    <property type="match status" value="1"/>
</dbReference>
<evidence type="ECO:0000256" key="4">
    <source>
        <dbReference type="SAM" id="SignalP"/>
    </source>
</evidence>
<sequence length="319" mass="34610">MPFPIWLLLILTSLKPPKAEATKLCRSSCGNIPINYPFGIDDGCGSLYYHNILFCTIYGKLELRTATGTYPVTAISYSDPYILISDPDMWACRDGPNFRQARPFSLDPVSTHLSVSPLNHYLFFNCSEEAVVIAAKPGFCGRFPERCDEAACDSASYLCTHVPECGGGALGGSSCCSYRPKGMDSMRAMLEYCGSYTSVYWRSVDQDQVPEYGIRIDFDIVVTSSCLRCQDVLKGGGACGFHVQTLAFSCLCDDKNVTTYCRDESISGVGNRHKIIAGTVSAVSAAGALGIAAGILFLKKMKAKAPVTCGVQTNDNRLF</sequence>
<evidence type="ECO:0000256" key="2">
    <source>
        <dbReference type="ARBA" id="ARBA00022729"/>
    </source>
</evidence>
<dbReference type="OrthoDB" id="1857727at2759"/>
<name>A0A6J1BSN3_MOMCH</name>
<dbReference type="Proteomes" id="UP000504603">
    <property type="component" value="Unplaced"/>
</dbReference>
<dbReference type="InterPro" id="IPR025287">
    <property type="entry name" value="WAK_GUB"/>
</dbReference>
<evidence type="ECO:0000259" key="5">
    <source>
        <dbReference type="Pfam" id="PF13947"/>
    </source>
</evidence>
<evidence type="ECO:0000256" key="1">
    <source>
        <dbReference type="ARBA" id="ARBA00004167"/>
    </source>
</evidence>
<reference evidence="7" key="1">
    <citation type="submission" date="2025-08" db="UniProtKB">
        <authorList>
            <consortium name="RefSeq"/>
        </authorList>
    </citation>
    <scope>IDENTIFICATION</scope>
    <source>
        <strain evidence="7">OHB3-1</strain>
    </source>
</reference>
<dbReference type="GO" id="GO:0030247">
    <property type="term" value="F:polysaccharide binding"/>
    <property type="evidence" value="ECO:0007669"/>
    <property type="project" value="InterPro"/>
</dbReference>
<evidence type="ECO:0000313" key="6">
    <source>
        <dbReference type="Proteomes" id="UP000504603"/>
    </source>
</evidence>
<organism evidence="6 7">
    <name type="scientific">Momordica charantia</name>
    <name type="common">Bitter gourd</name>
    <name type="synonym">Balsam pear</name>
    <dbReference type="NCBI Taxonomy" id="3673"/>
    <lineage>
        <taxon>Eukaryota</taxon>
        <taxon>Viridiplantae</taxon>
        <taxon>Streptophyta</taxon>
        <taxon>Embryophyta</taxon>
        <taxon>Tracheophyta</taxon>
        <taxon>Spermatophyta</taxon>
        <taxon>Magnoliopsida</taxon>
        <taxon>eudicotyledons</taxon>
        <taxon>Gunneridae</taxon>
        <taxon>Pentapetalae</taxon>
        <taxon>rosids</taxon>
        <taxon>fabids</taxon>
        <taxon>Cucurbitales</taxon>
        <taxon>Cucurbitaceae</taxon>
        <taxon>Momordiceae</taxon>
        <taxon>Momordica</taxon>
    </lineage>
</organism>
<dbReference type="AlphaFoldDB" id="A0A6J1BSN3"/>
<keyword evidence="3" id="KW-0812">Transmembrane</keyword>
<evidence type="ECO:0000313" key="7">
    <source>
        <dbReference type="RefSeq" id="XP_022132510.1"/>
    </source>
</evidence>
<accession>A0A6J1BSN3</accession>
<dbReference type="PANTHER" id="PTHR33355:SF5">
    <property type="entry name" value="F12F1.23 PROTEIN"/>
    <property type="match status" value="1"/>
</dbReference>
<feature type="domain" description="Wall-associated receptor kinase galacturonan-binding" evidence="5">
    <location>
        <begin position="25"/>
        <end position="85"/>
    </location>
</feature>
<feature type="chain" id="PRO_5026735150" evidence="4">
    <location>
        <begin position="22"/>
        <end position="319"/>
    </location>
</feature>
<dbReference type="RefSeq" id="XP_022132510.1">
    <property type="nucleotide sequence ID" value="XM_022276818.1"/>
</dbReference>
<evidence type="ECO:0000256" key="3">
    <source>
        <dbReference type="SAM" id="Phobius"/>
    </source>
</evidence>
<dbReference type="KEGG" id="mcha:111005351"/>
<dbReference type="GO" id="GO:0016020">
    <property type="term" value="C:membrane"/>
    <property type="evidence" value="ECO:0007669"/>
    <property type="project" value="UniProtKB-SubCell"/>
</dbReference>
<proteinExistence type="predicted"/>
<comment type="subcellular location">
    <subcellularLocation>
        <location evidence="1">Membrane</location>
        <topology evidence="1">Single-pass membrane protein</topology>
    </subcellularLocation>
</comment>